<comment type="caution">
    <text evidence="3">The sequence shown here is derived from an EMBL/GenBank/DDBJ whole genome shotgun (WGS) entry which is preliminary data.</text>
</comment>
<dbReference type="NCBIfam" id="TIGR04088">
    <property type="entry name" value="cognate_SipW"/>
    <property type="match status" value="1"/>
</dbReference>
<evidence type="ECO:0000256" key="1">
    <source>
        <dbReference type="SAM" id="MobiDB-lite"/>
    </source>
</evidence>
<evidence type="ECO:0000313" key="3">
    <source>
        <dbReference type="EMBL" id="MEO3940397.1"/>
    </source>
</evidence>
<protein>
    <submittedName>
        <fullName evidence="3">SipW-dependent-type signal peptide-containing protein</fullName>
    </submittedName>
</protein>
<sequence>MVASTASPETDPGQPDIGSRKSPKVRAILAGGLVLGVGAAITLAAWNDSEFAQGTFTAGAFNLEGSTDGTSFGENPVDDPATLGFTAAPANLAPGDVVTAPFAVRLDDTTSNDATVTVTTETSTGALTGLTYSLTQSAGFGCGEPVTETLVAAGQALGTTPASVTFDLVQGSGTANGTAVNLCFRITADDGLVQSQSGTTTWEFAAQSQ</sequence>
<keyword evidence="2" id="KW-0812">Transmembrane</keyword>
<evidence type="ECO:0000313" key="4">
    <source>
        <dbReference type="Proteomes" id="UP001448614"/>
    </source>
</evidence>
<reference evidence="3 4" key="1">
    <citation type="journal article" date="2024" name="Appl. Microbiol. Biotechnol.">
        <title>Biosynthetic gene clusters with biotechnological applications in novel Antarctic isolates from Actinomycetota.</title>
        <authorList>
            <person name="Bruna P."/>
            <person name="Nunez-Montero K."/>
            <person name="Contreras M.J."/>
            <person name="Leal K."/>
            <person name="Garcia M."/>
            <person name="Abanto M."/>
            <person name="Barrientos L."/>
        </authorList>
    </citation>
    <scope>NUCLEOTIDE SEQUENCE [LARGE SCALE GENOMIC DNA]</scope>
    <source>
        <strain evidence="3 4">Se16.17</strain>
    </source>
</reference>
<dbReference type="InterPro" id="IPR023833">
    <property type="entry name" value="Signal_pept_SipW-depend-type"/>
</dbReference>
<evidence type="ECO:0000256" key="2">
    <source>
        <dbReference type="SAM" id="Phobius"/>
    </source>
</evidence>
<dbReference type="EMBL" id="JBBMFV010000004">
    <property type="protein sequence ID" value="MEO3940397.1"/>
    <property type="molecule type" value="Genomic_DNA"/>
</dbReference>
<feature type="region of interest" description="Disordered" evidence="1">
    <location>
        <begin position="1"/>
        <end position="22"/>
    </location>
</feature>
<keyword evidence="4" id="KW-1185">Reference proteome</keyword>
<accession>A0ABV0GPD7</accession>
<dbReference type="RefSeq" id="WP_051421650.1">
    <property type="nucleotide sequence ID" value="NZ_JBBMFV010000004.1"/>
</dbReference>
<keyword evidence="2" id="KW-0472">Membrane</keyword>
<gene>
    <name evidence="3" type="ORF">V3C41_04870</name>
</gene>
<name>A0ABV0GPD7_PAENI</name>
<organism evidence="3 4">
    <name type="scientific">Paenarthrobacter nicotinovorans</name>
    <name type="common">Arthrobacter nicotinovorans</name>
    <dbReference type="NCBI Taxonomy" id="29320"/>
    <lineage>
        <taxon>Bacteria</taxon>
        <taxon>Bacillati</taxon>
        <taxon>Actinomycetota</taxon>
        <taxon>Actinomycetes</taxon>
        <taxon>Micrococcales</taxon>
        <taxon>Micrococcaceae</taxon>
        <taxon>Paenarthrobacter</taxon>
    </lineage>
</organism>
<feature type="transmembrane region" description="Helical" evidence="2">
    <location>
        <begin position="27"/>
        <end position="46"/>
    </location>
</feature>
<keyword evidence="2" id="KW-1133">Transmembrane helix</keyword>
<dbReference type="Proteomes" id="UP001448614">
    <property type="component" value="Unassembled WGS sequence"/>
</dbReference>
<proteinExistence type="predicted"/>